<comment type="caution">
    <text evidence="1">The sequence shown here is derived from an EMBL/GenBank/DDBJ whole genome shotgun (WGS) entry which is preliminary data.</text>
</comment>
<evidence type="ECO:0000313" key="1">
    <source>
        <dbReference type="EMBL" id="CAD1471616.1"/>
    </source>
</evidence>
<feature type="non-terminal residue" evidence="1">
    <location>
        <position position="1"/>
    </location>
</feature>
<protein>
    <submittedName>
        <fullName evidence="1">Uncharacterized protein</fullName>
    </submittedName>
</protein>
<dbReference type="AlphaFoldDB" id="A0A6V7GY50"/>
<proteinExistence type="predicted"/>
<dbReference type="Proteomes" id="UP000752696">
    <property type="component" value="Unassembled WGS sequence"/>
</dbReference>
<accession>A0A6V7GY50</accession>
<feature type="non-terminal residue" evidence="1">
    <location>
        <position position="105"/>
    </location>
</feature>
<reference evidence="1" key="1">
    <citation type="submission" date="2020-07" db="EMBL/GenBank/DDBJ databases">
        <authorList>
            <person name="Nazaruddin N."/>
        </authorList>
    </citation>
    <scope>NUCLEOTIDE SEQUENCE</scope>
</reference>
<evidence type="ECO:0000313" key="2">
    <source>
        <dbReference type="Proteomes" id="UP000752696"/>
    </source>
</evidence>
<organism evidence="1 2">
    <name type="scientific">Heterotrigona itama</name>
    <dbReference type="NCBI Taxonomy" id="395501"/>
    <lineage>
        <taxon>Eukaryota</taxon>
        <taxon>Metazoa</taxon>
        <taxon>Ecdysozoa</taxon>
        <taxon>Arthropoda</taxon>
        <taxon>Hexapoda</taxon>
        <taxon>Insecta</taxon>
        <taxon>Pterygota</taxon>
        <taxon>Neoptera</taxon>
        <taxon>Endopterygota</taxon>
        <taxon>Hymenoptera</taxon>
        <taxon>Apocrita</taxon>
        <taxon>Aculeata</taxon>
        <taxon>Apoidea</taxon>
        <taxon>Anthophila</taxon>
        <taxon>Apidae</taxon>
        <taxon>Heterotrigona</taxon>
    </lineage>
</organism>
<gene>
    <name evidence="1" type="ORF">MHI_LOCUS245514</name>
</gene>
<dbReference type="EMBL" id="CAJDYZ010004581">
    <property type="protein sequence ID" value="CAD1471616.1"/>
    <property type="molecule type" value="Genomic_DNA"/>
</dbReference>
<keyword evidence="2" id="KW-1185">Reference proteome</keyword>
<sequence length="105" mass="12058">TTSHKSILILAKSPRTRRKRFIRRHRSRKTGTYLQSIVLSSSKYSSKRIANATTSSLMPARSTSESDELIDFFHGWRSSNKFGGCRGRCSLHQQSTIFKYSRRSS</sequence>
<name>A0A6V7GY50_9HYME</name>